<comment type="caution">
    <text evidence="2">The sequence shown here is derived from an EMBL/GenBank/DDBJ whole genome shotgun (WGS) entry which is preliminary data.</text>
</comment>
<gene>
    <name evidence="2" type="primary">FdGOGAT_1</name>
    <name evidence="2" type="ORF">CK203_090572</name>
</gene>
<dbReference type="SUPFAM" id="SSF51395">
    <property type="entry name" value="FMN-linked oxidoreductases"/>
    <property type="match status" value="1"/>
</dbReference>
<dbReference type="AlphaFoldDB" id="A0A438DKF8"/>
<dbReference type="Gene3D" id="3.20.20.70">
    <property type="entry name" value="Aldolase class I"/>
    <property type="match status" value="2"/>
</dbReference>
<evidence type="ECO:0000259" key="1">
    <source>
        <dbReference type="Pfam" id="PF04898"/>
    </source>
</evidence>
<dbReference type="GO" id="GO:0015930">
    <property type="term" value="F:glutamate synthase activity"/>
    <property type="evidence" value="ECO:0007669"/>
    <property type="project" value="InterPro"/>
</dbReference>
<evidence type="ECO:0000313" key="3">
    <source>
        <dbReference type="Proteomes" id="UP000288805"/>
    </source>
</evidence>
<dbReference type="Pfam" id="PF04898">
    <property type="entry name" value="Glu_syn_central"/>
    <property type="match status" value="1"/>
</dbReference>
<dbReference type="EMBL" id="QGNW01001588">
    <property type="protein sequence ID" value="RVW35947.1"/>
    <property type="molecule type" value="Genomic_DNA"/>
</dbReference>
<organism evidence="2 3">
    <name type="scientific">Vitis vinifera</name>
    <name type="common">Grape</name>
    <dbReference type="NCBI Taxonomy" id="29760"/>
    <lineage>
        <taxon>Eukaryota</taxon>
        <taxon>Viridiplantae</taxon>
        <taxon>Streptophyta</taxon>
        <taxon>Embryophyta</taxon>
        <taxon>Tracheophyta</taxon>
        <taxon>Spermatophyta</taxon>
        <taxon>Magnoliopsida</taxon>
        <taxon>eudicotyledons</taxon>
        <taxon>Gunneridae</taxon>
        <taxon>Pentapetalae</taxon>
        <taxon>rosids</taxon>
        <taxon>Vitales</taxon>
        <taxon>Vitaceae</taxon>
        <taxon>Viteae</taxon>
        <taxon>Vitis</taxon>
    </lineage>
</organism>
<accession>A0A438DKF8</accession>
<dbReference type="InterPro" id="IPR013785">
    <property type="entry name" value="Aldolase_TIM"/>
</dbReference>
<feature type="domain" description="Glutamate synthase central-N" evidence="1">
    <location>
        <begin position="1"/>
        <end position="148"/>
    </location>
</feature>
<evidence type="ECO:0000313" key="2">
    <source>
        <dbReference type="EMBL" id="RVW35947.1"/>
    </source>
</evidence>
<dbReference type="Proteomes" id="UP000288805">
    <property type="component" value="Unassembled WGS sequence"/>
</dbReference>
<reference evidence="2 3" key="1">
    <citation type="journal article" date="2018" name="PLoS Genet.">
        <title>Population sequencing reveals clonal diversity and ancestral inbreeding in the grapevine cultivar Chardonnay.</title>
        <authorList>
            <person name="Roach M.J."/>
            <person name="Johnson D.L."/>
            <person name="Bohlmann J."/>
            <person name="van Vuuren H.J."/>
            <person name="Jones S.J."/>
            <person name="Pretorius I.S."/>
            <person name="Schmidt S.A."/>
            <person name="Borneman A.R."/>
        </authorList>
    </citation>
    <scope>NUCLEOTIDE SEQUENCE [LARGE SCALE GENOMIC DNA]</scope>
    <source>
        <strain evidence="3">cv. Chardonnay</strain>
        <tissue evidence="2">Leaf</tissue>
    </source>
</reference>
<dbReference type="InterPro" id="IPR006982">
    <property type="entry name" value="Glu_synth_centr_N"/>
</dbReference>
<proteinExistence type="predicted"/>
<protein>
    <submittedName>
        <fullName evidence="2">Ferredoxin-dependent glutamate synthase, chloroplastic</fullName>
    </submittedName>
</protein>
<sequence>MSLEVNIGKRGNILEVGPENASQVNLSSPVLNEGELESLLKDPHLKPRVLPTFFDIRKGVEGSLQKRLNKLCEAADEAVRNGSQLLVLSDRSDELEPTRPGIPILLAVGAVHQHLIQNGLRMSASIVADTAQCFSTHHFACLIGYGARRMLLGLDAQRAAQGPQVAPCTCTHGLKHGHVKDKSKWLSGWVMDAWAEVCNMGSTRHMTQHVDTCIRPWVCSNGASCQQCGSAIRPQVCSNMASHLNMSSNMVDSIWSDKPRVTLIVLHQSVSLAQGYNALYNGNEGHGCNAWHQPDFIFGSGAKATQSGLPRIRTCVAMLLPQCVALLLGGYGSYITIPTSSNGMFEFKWTDACGKAVVYISPLAVCPYLALETCRQWRLSNKTVNLMRNGKMPTVTIEQAQKNFCKDKFYALQGIKLLHYPKVEKYFPENLSSLYNFHGFFLIWLGMQHGLLGWVGNQPNSNPTFKRFCLKPTELNLQPEVVNLNPT</sequence>
<name>A0A438DKF8_VITVI</name>